<dbReference type="Proteomes" id="UP001622557">
    <property type="component" value="Chromosome"/>
</dbReference>
<protein>
    <submittedName>
        <fullName evidence="1">Uncharacterized protein</fullName>
    </submittedName>
</protein>
<evidence type="ECO:0000313" key="1">
    <source>
        <dbReference type="EMBL" id="WTQ85590.1"/>
    </source>
</evidence>
<reference evidence="1 2" key="1">
    <citation type="submission" date="2022-10" db="EMBL/GenBank/DDBJ databases">
        <title>The complete genomes of actinobacterial strains from the NBC collection.</title>
        <authorList>
            <person name="Joergensen T.S."/>
            <person name="Alvarez Arevalo M."/>
            <person name="Sterndorff E.B."/>
            <person name="Faurdal D."/>
            <person name="Vuksanovic O."/>
            <person name="Mourched A.-S."/>
            <person name="Charusanti P."/>
            <person name="Shaw S."/>
            <person name="Blin K."/>
            <person name="Weber T."/>
        </authorList>
    </citation>
    <scope>NUCLEOTIDE SEQUENCE [LARGE SCALE GENOMIC DNA]</scope>
    <source>
        <strain evidence="1 2">NBC_00156</strain>
    </source>
</reference>
<evidence type="ECO:0000313" key="2">
    <source>
        <dbReference type="Proteomes" id="UP001622557"/>
    </source>
</evidence>
<keyword evidence="2" id="KW-1185">Reference proteome</keyword>
<accession>A0ABZ1KYC8</accession>
<gene>
    <name evidence="1" type="ORF">OG350_37285</name>
</gene>
<organism evidence="1 2">
    <name type="scientific">Streptomyces achromogenes</name>
    <dbReference type="NCBI Taxonomy" id="67255"/>
    <lineage>
        <taxon>Bacteria</taxon>
        <taxon>Bacillati</taxon>
        <taxon>Actinomycetota</taxon>
        <taxon>Actinomycetes</taxon>
        <taxon>Kitasatosporales</taxon>
        <taxon>Streptomycetaceae</taxon>
        <taxon>Streptomyces</taxon>
    </lineage>
</organism>
<dbReference type="GeneID" id="97286219"/>
<dbReference type="EMBL" id="CP108164">
    <property type="protein sequence ID" value="WTQ85590.1"/>
    <property type="molecule type" value="Genomic_DNA"/>
</dbReference>
<name>A0ABZ1KYC8_STRAH</name>
<sequence length="91" mass="9425">MVLAVTGIDGLEGAELERAVAEYGQSLTPHLLGVASGLLSGWAVSAGEDVRAIGDLARHVLRALLSFTGRDDPEGVRALLAHLRADALAHS</sequence>
<proteinExistence type="predicted"/>
<dbReference type="RefSeq" id="WP_405454338.1">
    <property type="nucleotide sequence ID" value="NZ_CP108164.1"/>
</dbReference>